<keyword evidence="2" id="KW-0418">Kinase</keyword>
<dbReference type="PANTHER" id="PTHR24421">
    <property type="entry name" value="NITRATE/NITRITE SENSOR PROTEIN NARX-RELATED"/>
    <property type="match status" value="1"/>
</dbReference>
<dbReference type="PROSITE" id="PS50109">
    <property type="entry name" value="HIS_KIN"/>
    <property type="match status" value="1"/>
</dbReference>
<evidence type="ECO:0000256" key="2">
    <source>
        <dbReference type="ARBA" id="ARBA00022777"/>
    </source>
</evidence>
<evidence type="ECO:0000313" key="5">
    <source>
        <dbReference type="EMBL" id="MDO6414238.1"/>
    </source>
</evidence>
<dbReference type="InterPro" id="IPR013783">
    <property type="entry name" value="Ig-like_fold"/>
</dbReference>
<dbReference type="Pfam" id="PF02518">
    <property type="entry name" value="HATPase_c"/>
    <property type="match status" value="1"/>
</dbReference>
<keyword evidence="3" id="KW-0902">Two-component regulatory system</keyword>
<dbReference type="Gene3D" id="2.60.40.10">
    <property type="entry name" value="Immunoglobulins"/>
    <property type="match status" value="1"/>
</dbReference>
<evidence type="ECO:0000259" key="4">
    <source>
        <dbReference type="PROSITE" id="PS50109"/>
    </source>
</evidence>
<dbReference type="EMBL" id="JAUOTP010000003">
    <property type="protein sequence ID" value="MDO6414238.1"/>
    <property type="molecule type" value="Genomic_DNA"/>
</dbReference>
<dbReference type="Pfam" id="PF07730">
    <property type="entry name" value="HisKA_3"/>
    <property type="match status" value="1"/>
</dbReference>
<dbReference type="Pfam" id="PF07495">
    <property type="entry name" value="Y_Y_Y"/>
    <property type="match status" value="1"/>
</dbReference>
<dbReference type="SUPFAM" id="SSF55874">
    <property type="entry name" value="ATPase domain of HSP90 chaperone/DNA topoisomerase II/histidine kinase"/>
    <property type="match status" value="1"/>
</dbReference>
<dbReference type="CDD" id="cd16917">
    <property type="entry name" value="HATPase_UhpB-NarQ-NarX-like"/>
    <property type="match status" value="1"/>
</dbReference>
<evidence type="ECO:0000256" key="3">
    <source>
        <dbReference type="ARBA" id="ARBA00023012"/>
    </source>
</evidence>
<proteinExistence type="predicted"/>
<comment type="caution">
    <text evidence="5">The sequence shown here is derived from an EMBL/GenBank/DDBJ whole genome shotgun (WGS) entry which is preliminary data.</text>
</comment>
<evidence type="ECO:0000256" key="1">
    <source>
        <dbReference type="ARBA" id="ARBA00022679"/>
    </source>
</evidence>
<keyword evidence="6" id="KW-1185">Reference proteome</keyword>
<dbReference type="InterPro" id="IPR036890">
    <property type="entry name" value="HATPase_C_sf"/>
</dbReference>
<accession>A0ABT8Y8R2</accession>
<gene>
    <name evidence="5" type="ORF">Q4F19_07575</name>
</gene>
<dbReference type="RefSeq" id="WP_303541285.1">
    <property type="nucleotide sequence ID" value="NZ_JAUOTP010000003.1"/>
</dbReference>
<keyword evidence="1" id="KW-0808">Transferase</keyword>
<dbReference type="InterPro" id="IPR050482">
    <property type="entry name" value="Sensor_HK_TwoCompSys"/>
</dbReference>
<dbReference type="Gene3D" id="3.30.565.10">
    <property type="entry name" value="Histidine kinase-like ATPase, C-terminal domain"/>
    <property type="match status" value="1"/>
</dbReference>
<protein>
    <submittedName>
        <fullName evidence="5">Two-component regulator propeller domain-containing protein</fullName>
    </submittedName>
</protein>
<dbReference type="InterPro" id="IPR015943">
    <property type="entry name" value="WD40/YVTN_repeat-like_dom_sf"/>
</dbReference>
<dbReference type="InterPro" id="IPR011712">
    <property type="entry name" value="Sig_transdc_His_kin_sub3_dim/P"/>
</dbReference>
<evidence type="ECO:0000313" key="6">
    <source>
        <dbReference type="Proteomes" id="UP001169764"/>
    </source>
</evidence>
<dbReference type="InterPro" id="IPR005467">
    <property type="entry name" value="His_kinase_dom"/>
</dbReference>
<organism evidence="5 6">
    <name type="scientific">Sphingomonas natans</name>
    <dbReference type="NCBI Taxonomy" id="3063330"/>
    <lineage>
        <taxon>Bacteria</taxon>
        <taxon>Pseudomonadati</taxon>
        <taxon>Pseudomonadota</taxon>
        <taxon>Alphaproteobacteria</taxon>
        <taxon>Sphingomonadales</taxon>
        <taxon>Sphingomonadaceae</taxon>
        <taxon>Sphingomonas</taxon>
    </lineage>
</organism>
<sequence>MSKSYLEMHPRVHRLLRLILLLIIIGSPLFDAAWAEGVRGYHRTRWTAAEGAPPNVRAIAQTKDGYLWLGSGLGLYRFDGLSFSHVEPSLFDRWRSQQITALAAAPDGSLWVGYRFGGIARYHHGRLDGVALKNLRGAVFDITVGPKGDIWVAVSSGFGNQIYHFINGKWSVRLTKDGVDPTPLHGAFAAADGSLWAAHFNALFHWIPGKSRPSRVAVEANQTTAFLQQAPGALWFVNNSHLYELTAAGAVARLDMEGADGGAFTGQHALLADDDGRIWIAGEARGLLRWAPGDSASPPVVSDDVHLQALFRDREGNIWGGADTGLERFARSAIAVEAMDGRLTAGLAQRTGSDPAVFAATDKGIYSISAAGRRFFKTEGTVSAICSGPGGLVWATTNAGSVRVANDRAIVTHEPAFSRGLSSLACAIGPDGVIREAVPTVGIFRREADRWVQEKKWSGVAVIVDAGVGRLVAYMPPIGLLALDEHGEHILVPRDKLQAGDIKLIQRTGAFWYFGGEAGLTRYDGRKFSTLSAGTYPWLTQTLGLAVLGRDTWIIGSGGIVRVSSGDLSEAFERPGKAVPITPIGRTEGLLGRSNVLLSSDAKVDAAGQLWFATNQGIARIDSNRVSRNMLPPPVHVTSFEANGRSYPINVASLPAGTTRLQIGFVGLGLTDAAKNRYRYRLSGVDAGWIEGGNRRQAIYTGLAPGRYFFRVIAANSDGVWNTIGQTISFTIVPFFWQTEWFKALLVLIAGSILVALARWQSQAETLAARRRIEDRMQERERIARELHDTLLQGFQGLMLRFQSVLVQLPKGSAARDAMEGALDRADDVLIESRDRVRDLRELSGPVGLQATLEKTLKRVVEPPLRRDLVAKGTPRPVIATIADEIDRVVTEALSNAVRHAHATTITLSLAFERKELLVIVEDDGTGLPTVVKIEGSRDGHYGLIGMRERMDRMGGSLRIEDREGGGTLIRLEIPTRIACVNSPAGKEG</sequence>
<dbReference type="SUPFAM" id="SSF63829">
    <property type="entry name" value="Calcium-dependent phosphotriesterase"/>
    <property type="match status" value="2"/>
</dbReference>
<dbReference type="InterPro" id="IPR003594">
    <property type="entry name" value="HATPase_dom"/>
</dbReference>
<dbReference type="PANTHER" id="PTHR24421:SF62">
    <property type="entry name" value="SENSORY TRANSDUCTION HISTIDINE KINASE"/>
    <property type="match status" value="1"/>
</dbReference>
<dbReference type="SMART" id="SM00387">
    <property type="entry name" value="HATPase_c"/>
    <property type="match status" value="1"/>
</dbReference>
<dbReference type="Gene3D" id="2.130.10.10">
    <property type="entry name" value="YVTN repeat-like/Quinoprotein amine dehydrogenase"/>
    <property type="match status" value="2"/>
</dbReference>
<dbReference type="Gene3D" id="1.20.5.1930">
    <property type="match status" value="1"/>
</dbReference>
<reference evidence="5" key="1">
    <citation type="submission" date="2023-07" db="EMBL/GenBank/DDBJ databases">
        <authorList>
            <person name="Kim M."/>
        </authorList>
    </citation>
    <scope>NUCLEOTIDE SEQUENCE</scope>
    <source>
        <strain evidence="5">BIUV-7</strain>
    </source>
</reference>
<name>A0ABT8Y8R2_9SPHN</name>
<feature type="domain" description="Histidine kinase" evidence="4">
    <location>
        <begin position="884"/>
        <end position="978"/>
    </location>
</feature>
<dbReference type="InterPro" id="IPR011123">
    <property type="entry name" value="Y_Y_Y"/>
</dbReference>
<dbReference type="Proteomes" id="UP001169764">
    <property type="component" value="Unassembled WGS sequence"/>
</dbReference>